<dbReference type="RefSeq" id="WP_188966235.1">
    <property type="nucleotide sequence ID" value="NZ_BMKW01000003.1"/>
</dbReference>
<gene>
    <name evidence="1" type="ORF">GCM10011320_14040</name>
</gene>
<dbReference type="GO" id="GO:0004061">
    <property type="term" value="F:arylformamidase activity"/>
    <property type="evidence" value="ECO:0007669"/>
    <property type="project" value="InterPro"/>
</dbReference>
<dbReference type="EMBL" id="BMKW01000003">
    <property type="protein sequence ID" value="GGJ08211.1"/>
    <property type="molecule type" value="Genomic_DNA"/>
</dbReference>
<dbReference type="InterPro" id="IPR007325">
    <property type="entry name" value="KFase/CYL"/>
</dbReference>
<organism evidence="1 2">
    <name type="scientific">Neoroseomonas lacus</name>
    <dbReference type="NCBI Taxonomy" id="287609"/>
    <lineage>
        <taxon>Bacteria</taxon>
        <taxon>Pseudomonadati</taxon>
        <taxon>Pseudomonadota</taxon>
        <taxon>Alphaproteobacteria</taxon>
        <taxon>Acetobacterales</taxon>
        <taxon>Acetobacteraceae</taxon>
        <taxon>Neoroseomonas</taxon>
    </lineage>
</organism>
<reference evidence="1" key="1">
    <citation type="journal article" date="2014" name="Int. J. Syst. Evol. Microbiol.">
        <title>Complete genome sequence of Corynebacterium casei LMG S-19264T (=DSM 44701T), isolated from a smear-ripened cheese.</title>
        <authorList>
            <consortium name="US DOE Joint Genome Institute (JGI-PGF)"/>
            <person name="Walter F."/>
            <person name="Albersmeier A."/>
            <person name="Kalinowski J."/>
            <person name="Ruckert C."/>
        </authorList>
    </citation>
    <scope>NUCLEOTIDE SEQUENCE</scope>
    <source>
        <strain evidence="1">CGMCC 1.3617</strain>
    </source>
</reference>
<dbReference type="InterPro" id="IPR037175">
    <property type="entry name" value="KFase_sf"/>
</dbReference>
<dbReference type="Gene3D" id="3.50.30.50">
    <property type="entry name" value="Putative cyclase"/>
    <property type="match status" value="1"/>
</dbReference>
<dbReference type="SUPFAM" id="SSF102198">
    <property type="entry name" value="Putative cyclase"/>
    <property type="match status" value="1"/>
</dbReference>
<dbReference type="AlphaFoldDB" id="A0A917KBU6"/>
<comment type="caution">
    <text evidence="1">The sequence shown here is derived from an EMBL/GenBank/DDBJ whole genome shotgun (WGS) entry which is preliminary data.</text>
</comment>
<dbReference type="Proteomes" id="UP000661507">
    <property type="component" value="Unassembled WGS sequence"/>
</dbReference>
<dbReference type="Pfam" id="PF04199">
    <property type="entry name" value="Cyclase"/>
    <property type="match status" value="1"/>
</dbReference>
<accession>A0A917KBU6</accession>
<sequence>MARRIIDISVALKAGIASDPPRMLPQIEYHDHHMTAPAMAQEFGIPIEALPEGEYAAVERVNISTHNGTHLDAPYHFFSRMNERLVPGGEPSWRIDEVPLDWCFQPAVKLDFRHFEHGYVATPGDVQAELKRIGHTLKPLEIVVVNTAAGARYGEDDYIHSGCGVGKAATLWMLEQGVRVTGTDGWSWDAPFSLTKKQVQATGDAGLIWEGHRAGREIGYCHMEKLSKLETLPADGFMVACFPVKVHRGSAGWTRAVAIIEE</sequence>
<name>A0A917KBU6_9PROT</name>
<dbReference type="PANTHER" id="PTHR43564">
    <property type="entry name" value="KYNURENINE FORMAMIDASE-LIKE PROTEIN"/>
    <property type="match status" value="1"/>
</dbReference>
<reference evidence="1" key="2">
    <citation type="submission" date="2020-09" db="EMBL/GenBank/DDBJ databases">
        <authorList>
            <person name="Sun Q."/>
            <person name="Zhou Y."/>
        </authorList>
    </citation>
    <scope>NUCLEOTIDE SEQUENCE</scope>
    <source>
        <strain evidence="1">CGMCC 1.3617</strain>
    </source>
</reference>
<keyword evidence="2" id="KW-1185">Reference proteome</keyword>
<proteinExistence type="predicted"/>
<protein>
    <submittedName>
        <fullName evidence="1">Cyclase</fullName>
    </submittedName>
</protein>
<evidence type="ECO:0000313" key="2">
    <source>
        <dbReference type="Proteomes" id="UP000661507"/>
    </source>
</evidence>
<dbReference type="PANTHER" id="PTHR43564:SF2">
    <property type="entry name" value="BLR6059 PROTEIN"/>
    <property type="match status" value="1"/>
</dbReference>
<evidence type="ECO:0000313" key="1">
    <source>
        <dbReference type="EMBL" id="GGJ08211.1"/>
    </source>
</evidence>
<dbReference type="GO" id="GO:0019441">
    <property type="term" value="P:L-tryptophan catabolic process to kynurenine"/>
    <property type="evidence" value="ECO:0007669"/>
    <property type="project" value="InterPro"/>
</dbReference>